<organism evidence="2 3">
    <name type="scientific">Humisphaera borealis</name>
    <dbReference type="NCBI Taxonomy" id="2807512"/>
    <lineage>
        <taxon>Bacteria</taxon>
        <taxon>Pseudomonadati</taxon>
        <taxon>Planctomycetota</taxon>
        <taxon>Phycisphaerae</taxon>
        <taxon>Tepidisphaerales</taxon>
        <taxon>Tepidisphaeraceae</taxon>
        <taxon>Humisphaera</taxon>
    </lineage>
</organism>
<keyword evidence="1" id="KW-0732">Signal</keyword>
<gene>
    <name evidence="2" type="ORF">IPV69_17915</name>
</gene>
<dbReference type="PROSITE" id="PS51257">
    <property type="entry name" value="PROKAR_LIPOPROTEIN"/>
    <property type="match status" value="1"/>
</dbReference>
<evidence type="ECO:0000313" key="3">
    <source>
        <dbReference type="Proteomes" id="UP000593765"/>
    </source>
</evidence>
<keyword evidence="3" id="KW-1185">Reference proteome</keyword>
<sequence>MRRACVLIACVVVVVAGCGPAEPKRTAGTANLPPDQLAILQMKPHGALTVWKGQPVHIESFYIDEGQYAVADEQEFYVLPGKQKYTIDYGPCLHGWSKVEAPFNADTSVFEGPYGRFEATLLPGKSYVVVGTSKLTGKNAVETEHGFKEVEPSVKPK</sequence>
<dbReference type="KEGG" id="hbs:IPV69_17915"/>
<dbReference type="Proteomes" id="UP000593765">
    <property type="component" value="Chromosome"/>
</dbReference>
<feature type="chain" id="PRO_5034933118" description="Lipoprotein" evidence="1">
    <location>
        <begin position="22"/>
        <end position="157"/>
    </location>
</feature>
<protein>
    <recommendedName>
        <fullName evidence="4">Lipoprotein</fullName>
    </recommendedName>
</protein>
<accession>A0A7M2WRE5</accession>
<reference evidence="2 3" key="1">
    <citation type="submission" date="2020-10" db="EMBL/GenBank/DDBJ databases">
        <title>Wide distribution of Phycisphaera-like planctomycetes from WD2101 soil group in peatlands and genome analysis of the first cultivated representative.</title>
        <authorList>
            <person name="Dedysh S.N."/>
            <person name="Beletsky A.V."/>
            <person name="Ivanova A."/>
            <person name="Kulichevskaya I.S."/>
            <person name="Suzina N.E."/>
            <person name="Philippov D.A."/>
            <person name="Rakitin A.L."/>
            <person name="Mardanov A.V."/>
            <person name="Ravin N.V."/>
        </authorList>
    </citation>
    <scope>NUCLEOTIDE SEQUENCE [LARGE SCALE GENOMIC DNA]</scope>
    <source>
        <strain evidence="2 3">M1803</strain>
    </source>
</reference>
<dbReference type="EMBL" id="CP063458">
    <property type="protein sequence ID" value="QOV88125.1"/>
    <property type="molecule type" value="Genomic_DNA"/>
</dbReference>
<proteinExistence type="predicted"/>
<dbReference type="RefSeq" id="WP_206291095.1">
    <property type="nucleotide sequence ID" value="NZ_CP063458.1"/>
</dbReference>
<name>A0A7M2WRE5_9BACT</name>
<feature type="signal peptide" evidence="1">
    <location>
        <begin position="1"/>
        <end position="21"/>
    </location>
</feature>
<dbReference type="AlphaFoldDB" id="A0A7M2WRE5"/>
<evidence type="ECO:0000256" key="1">
    <source>
        <dbReference type="SAM" id="SignalP"/>
    </source>
</evidence>
<evidence type="ECO:0008006" key="4">
    <source>
        <dbReference type="Google" id="ProtNLM"/>
    </source>
</evidence>
<evidence type="ECO:0000313" key="2">
    <source>
        <dbReference type="EMBL" id="QOV88125.1"/>
    </source>
</evidence>